<dbReference type="Pfam" id="PF12852">
    <property type="entry name" value="Cupin_6"/>
    <property type="match status" value="1"/>
</dbReference>
<evidence type="ECO:0000256" key="2">
    <source>
        <dbReference type="ARBA" id="ARBA00023125"/>
    </source>
</evidence>
<evidence type="ECO:0000256" key="1">
    <source>
        <dbReference type="ARBA" id="ARBA00023015"/>
    </source>
</evidence>
<dbReference type="GO" id="GO:0043565">
    <property type="term" value="F:sequence-specific DNA binding"/>
    <property type="evidence" value="ECO:0007669"/>
    <property type="project" value="InterPro"/>
</dbReference>
<proteinExistence type="predicted"/>
<dbReference type="PANTHER" id="PTHR46796">
    <property type="entry name" value="HTH-TYPE TRANSCRIPTIONAL ACTIVATOR RHAS-RELATED"/>
    <property type="match status" value="1"/>
</dbReference>
<dbReference type="SUPFAM" id="SSF46689">
    <property type="entry name" value="Homeodomain-like"/>
    <property type="match status" value="2"/>
</dbReference>
<dbReference type="AlphaFoldDB" id="A0A1M6MQI7"/>
<dbReference type="STRING" id="758803.SAMN05421803_110164"/>
<sequence>MDTLTEVLTHIRSAGALLGRNLMSPPWTVRFDEGASMTLVTMLRGDGWIVPEGEAPVRLGNRDLAIVTGARPFDVSSDAGGRAAPLYVATEAGVCTDEAGNVLSDESIVLGVRTCGTRLDAEHALLTGSYTATGRVADHLLGALPRVLVVPHGLRRSAPLELLETEIARDEPGQQAMLDRLLDLVLVGTLRDWFALPEASAPRWYRAAADPVVGPALSAMHEEPGRPWTVGSLADEARVSRATFARRFAELMGEPPIAYLTGWRLCLAYDLLKRDDDTLASIARRVGYSSAYALSAAFTREYGIRPSHHRALAHT</sequence>
<evidence type="ECO:0000313" key="5">
    <source>
        <dbReference type="EMBL" id="SHJ85712.1"/>
    </source>
</evidence>
<dbReference type="OrthoDB" id="241790at2"/>
<dbReference type="InterPro" id="IPR009057">
    <property type="entry name" value="Homeodomain-like_sf"/>
</dbReference>
<accession>A0A1M6MQI7</accession>
<dbReference type="InterPro" id="IPR050204">
    <property type="entry name" value="AraC_XylS_family_regulators"/>
</dbReference>
<evidence type="ECO:0000313" key="6">
    <source>
        <dbReference type="Proteomes" id="UP000184452"/>
    </source>
</evidence>
<dbReference type="InterPro" id="IPR018060">
    <property type="entry name" value="HTH_AraC"/>
</dbReference>
<dbReference type="Pfam" id="PF12833">
    <property type="entry name" value="HTH_18"/>
    <property type="match status" value="1"/>
</dbReference>
<evidence type="ECO:0000256" key="3">
    <source>
        <dbReference type="ARBA" id="ARBA00023163"/>
    </source>
</evidence>
<dbReference type="Proteomes" id="UP000184452">
    <property type="component" value="Unassembled WGS sequence"/>
</dbReference>
<dbReference type="Gene3D" id="1.10.10.60">
    <property type="entry name" value="Homeodomain-like"/>
    <property type="match status" value="1"/>
</dbReference>
<dbReference type="EMBL" id="FQZK01000010">
    <property type="protein sequence ID" value="SHJ85712.1"/>
    <property type="molecule type" value="Genomic_DNA"/>
</dbReference>
<dbReference type="InterPro" id="IPR032783">
    <property type="entry name" value="AraC_lig"/>
</dbReference>
<dbReference type="PROSITE" id="PS01124">
    <property type="entry name" value="HTH_ARAC_FAMILY_2"/>
    <property type="match status" value="1"/>
</dbReference>
<dbReference type="RefSeq" id="WP_073380439.1">
    <property type="nucleotide sequence ID" value="NZ_FQZK01000010.1"/>
</dbReference>
<feature type="domain" description="HTH araC/xylS-type" evidence="4">
    <location>
        <begin position="214"/>
        <end position="312"/>
    </location>
</feature>
<name>A0A1M6MQI7_9ACTN</name>
<reference evidence="5 6" key="1">
    <citation type="submission" date="2016-11" db="EMBL/GenBank/DDBJ databases">
        <authorList>
            <person name="Jaros S."/>
            <person name="Januszkiewicz K."/>
            <person name="Wedrychowicz H."/>
        </authorList>
    </citation>
    <scope>NUCLEOTIDE SEQUENCE [LARGE SCALE GENOMIC DNA]</scope>
    <source>
        <strain evidence="5 6">CGMCC 4.5723</strain>
    </source>
</reference>
<keyword evidence="1" id="KW-0805">Transcription regulation</keyword>
<keyword evidence="6" id="KW-1185">Reference proteome</keyword>
<dbReference type="GO" id="GO:0003700">
    <property type="term" value="F:DNA-binding transcription factor activity"/>
    <property type="evidence" value="ECO:0007669"/>
    <property type="project" value="InterPro"/>
</dbReference>
<dbReference type="SMART" id="SM00342">
    <property type="entry name" value="HTH_ARAC"/>
    <property type="match status" value="1"/>
</dbReference>
<protein>
    <submittedName>
        <fullName evidence="5">AraC-type DNA-binding protein</fullName>
    </submittedName>
</protein>
<dbReference type="PANTHER" id="PTHR46796:SF13">
    <property type="entry name" value="HTH-TYPE TRANSCRIPTIONAL ACTIVATOR RHAS"/>
    <property type="match status" value="1"/>
</dbReference>
<keyword evidence="3" id="KW-0804">Transcription</keyword>
<keyword evidence="2 5" id="KW-0238">DNA-binding</keyword>
<organism evidence="5 6">
    <name type="scientific">Nocardiopsis flavescens</name>
    <dbReference type="NCBI Taxonomy" id="758803"/>
    <lineage>
        <taxon>Bacteria</taxon>
        <taxon>Bacillati</taxon>
        <taxon>Actinomycetota</taxon>
        <taxon>Actinomycetes</taxon>
        <taxon>Streptosporangiales</taxon>
        <taxon>Nocardiopsidaceae</taxon>
        <taxon>Nocardiopsis</taxon>
    </lineage>
</organism>
<gene>
    <name evidence="5" type="ORF">SAMN05421803_110164</name>
</gene>
<evidence type="ECO:0000259" key="4">
    <source>
        <dbReference type="PROSITE" id="PS01124"/>
    </source>
</evidence>